<dbReference type="InterPro" id="IPR036465">
    <property type="entry name" value="vWFA_dom_sf"/>
</dbReference>
<feature type="domain" description="VWFA" evidence="1">
    <location>
        <begin position="177"/>
        <end position="412"/>
    </location>
</feature>
<proteinExistence type="predicted"/>
<evidence type="ECO:0000259" key="1">
    <source>
        <dbReference type="PROSITE" id="PS50234"/>
    </source>
</evidence>
<sequence>MDMMTTPDSPRKSLFARLWHDRAGNFGLATAILLPVAAATAGVAIDLNRMVQVRSALQDSADSAVLSAANALAKNDKMSDEEVLEFARKFMKAQLNNVLPGDASDQTDEEAAEDPLAGAVGNVERKLGTSGKTVEVSLSPSYTLATNGMTALLGWKEVTVSVTATAQSTPESGAAVSMYVVLDRSGSMSFTTNTVDTSVASCVNYSASNWAYKDITSTRDKNYIKPSKPCYVKKIQALKTASAVMMSELVKADPKADLIRVGAVSYNEVTQSASGMAWGVTTATNYITALPSVPTGGTDASGAMTIAYNALKKTNTAEKSAHATKGNSDFTRYIVFMTDGEMTGNSAAWNPTIDKAVLDECTAAKKEGIKIFSVAFMAPDRGKTLLSACASSLSDYYEPTDMAGLVKAFGEIGKAAAAASTRLTN</sequence>
<dbReference type="Gene3D" id="3.40.50.410">
    <property type="entry name" value="von Willebrand factor, type A domain"/>
    <property type="match status" value="1"/>
</dbReference>
<dbReference type="OrthoDB" id="7522752at2"/>
<organism evidence="2 3">
    <name type="scientific">Agrobacterium albertimagni AOL15</name>
    <dbReference type="NCBI Taxonomy" id="1156935"/>
    <lineage>
        <taxon>Bacteria</taxon>
        <taxon>Pseudomonadati</taxon>
        <taxon>Pseudomonadota</taxon>
        <taxon>Alphaproteobacteria</taxon>
        <taxon>Hyphomicrobiales</taxon>
        <taxon>Rhizobiaceae</taxon>
        <taxon>Rhizobium/Agrobacterium group</taxon>
        <taxon>Agrobacterium</taxon>
    </lineage>
</organism>
<comment type="caution">
    <text evidence="2">The sequence shown here is derived from an EMBL/GenBank/DDBJ whole genome shotgun (WGS) entry which is preliminary data.</text>
</comment>
<dbReference type="eggNOG" id="COG4961">
    <property type="taxonomic scope" value="Bacteria"/>
</dbReference>
<dbReference type="SUPFAM" id="SSF53300">
    <property type="entry name" value="vWA-like"/>
    <property type="match status" value="1"/>
</dbReference>
<dbReference type="AlphaFoldDB" id="K2Q542"/>
<dbReference type="Pfam" id="PF00092">
    <property type="entry name" value="VWA"/>
    <property type="match status" value="1"/>
</dbReference>
<dbReference type="PATRIC" id="fig|1156935.5.peg.2973"/>
<dbReference type="STRING" id="1156935.QWE_14647"/>
<reference evidence="2 3" key="1">
    <citation type="journal article" date="2012" name="J. Bacteriol.">
        <title>Draft Genome Sequence of Agrobacterium albertimagni Strain AOL15.</title>
        <authorList>
            <person name="Trimble W.L."/>
            <person name="Phung le T."/>
            <person name="Meyer F."/>
            <person name="Gilbert J.A."/>
            <person name="Silver S."/>
        </authorList>
    </citation>
    <scope>NUCLEOTIDE SEQUENCE [LARGE SCALE GENOMIC DNA]</scope>
    <source>
        <strain evidence="2 3">AOL15</strain>
    </source>
</reference>
<dbReference type="EMBL" id="ALJF01000011">
    <property type="protein sequence ID" value="EKF58814.1"/>
    <property type="molecule type" value="Genomic_DNA"/>
</dbReference>
<keyword evidence="3" id="KW-1185">Reference proteome</keyword>
<dbReference type="SMART" id="SM00327">
    <property type="entry name" value="VWA"/>
    <property type="match status" value="1"/>
</dbReference>
<accession>K2Q542</accession>
<name>K2Q542_9HYPH</name>
<protein>
    <recommendedName>
        <fullName evidence="1">VWFA domain-containing protein</fullName>
    </recommendedName>
</protein>
<evidence type="ECO:0000313" key="2">
    <source>
        <dbReference type="EMBL" id="EKF58814.1"/>
    </source>
</evidence>
<gene>
    <name evidence="2" type="ORF">QWE_14647</name>
</gene>
<dbReference type="InterPro" id="IPR002035">
    <property type="entry name" value="VWF_A"/>
</dbReference>
<dbReference type="Pfam" id="PF13400">
    <property type="entry name" value="Tad"/>
    <property type="match status" value="1"/>
</dbReference>
<dbReference type="InterPro" id="IPR028087">
    <property type="entry name" value="Tad_N"/>
</dbReference>
<dbReference type="Proteomes" id="UP000007123">
    <property type="component" value="Unassembled WGS sequence"/>
</dbReference>
<evidence type="ECO:0000313" key="3">
    <source>
        <dbReference type="Proteomes" id="UP000007123"/>
    </source>
</evidence>
<dbReference type="PROSITE" id="PS50234">
    <property type="entry name" value="VWFA"/>
    <property type="match status" value="1"/>
</dbReference>